<evidence type="ECO:0000256" key="1">
    <source>
        <dbReference type="SAM" id="MobiDB-lite"/>
    </source>
</evidence>
<geneLocation type="plasmid" evidence="2">
    <name>unnamed2</name>
</geneLocation>
<dbReference type="RefSeq" id="WP_135707219.1">
    <property type="nucleotide sequence ID" value="NZ_CP038637.1"/>
</dbReference>
<feature type="region of interest" description="Disordered" evidence="1">
    <location>
        <begin position="53"/>
        <end position="76"/>
    </location>
</feature>
<accession>A0A4P7LUC4</accession>
<evidence type="ECO:0000313" key="3">
    <source>
        <dbReference type="Proteomes" id="UP000295294"/>
    </source>
</evidence>
<proteinExistence type="predicted"/>
<gene>
    <name evidence="2" type="ORF">E0W60_33900</name>
</gene>
<evidence type="ECO:0000313" key="2">
    <source>
        <dbReference type="EMBL" id="QBY56051.1"/>
    </source>
</evidence>
<dbReference type="OrthoDB" id="9923921at2"/>
<feature type="region of interest" description="Disordered" evidence="1">
    <location>
        <begin position="1"/>
        <end position="22"/>
    </location>
</feature>
<sequence length="76" mass="8102">MKQEQPRAQTVKHAEEEGSTQELSHLASLAGLGLIGHVADLAEAGCEEIVGERPGGSVLATDPRAAVEPRKRYTPR</sequence>
<dbReference type="EMBL" id="CP038637">
    <property type="protein sequence ID" value="QBY56051.1"/>
    <property type="molecule type" value="Genomic_DNA"/>
</dbReference>
<dbReference type="AlphaFoldDB" id="A0A4P7LUC4"/>
<keyword evidence="2" id="KW-0614">Plasmid</keyword>
<protein>
    <submittedName>
        <fullName evidence="2">Uncharacterized protein</fullName>
    </submittedName>
</protein>
<dbReference type="KEGG" id="cox:E0W60_33900"/>
<feature type="compositionally biased region" description="Basic and acidic residues" evidence="1">
    <location>
        <begin position="65"/>
        <end position="76"/>
    </location>
</feature>
<organism evidence="2 3">
    <name type="scientific">Cupriavidus oxalaticus</name>
    <dbReference type="NCBI Taxonomy" id="96344"/>
    <lineage>
        <taxon>Bacteria</taxon>
        <taxon>Pseudomonadati</taxon>
        <taxon>Pseudomonadota</taxon>
        <taxon>Betaproteobacteria</taxon>
        <taxon>Burkholderiales</taxon>
        <taxon>Burkholderiaceae</taxon>
        <taxon>Cupriavidus</taxon>
    </lineage>
</organism>
<dbReference type="Proteomes" id="UP000295294">
    <property type="component" value="Plasmid unnamed2"/>
</dbReference>
<reference evidence="2 3" key="1">
    <citation type="submission" date="2019-03" db="EMBL/GenBank/DDBJ databases">
        <title>Efficiently degradation of phenoxyalkanoic acid herbicides by Cupriavidus oxalaticus strain X32.</title>
        <authorList>
            <person name="Sheng X."/>
        </authorList>
    </citation>
    <scope>NUCLEOTIDE SEQUENCE [LARGE SCALE GENOMIC DNA]</scope>
    <source>
        <strain evidence="2 3">X32</strain>
        <plasmid evidence="2 3">unnamed2</plasmid>
    </source>
</reference>
<name>A0A4P7LUC4_9BURK</name>